<comment type="caution">
    <text evidence="7">The sequence shown here is derived from an EMBL/GenBank/DDBJ whole genome shotgun (WGS) entry which is preliminary data.</text>
</comment>
<dbReference type="PANTHER" id="PTHR10514">
    <property type="entry name" value="ANGIOTENSIN-CONVERTING ENZYME"/>
    <property type="match status" value="1"/>
</dbReference>
<accession>A0AAV1Z5W4</accession>
<dbReference type="GO" id="GO:0046872">
    <property type="term" value="F:metal ion binding"/>
    <property type="evidence" value="ECO:0007669"/>
    <property type="project" value="UniProtKB-KW"/>
</dbReference>
<dbReference type="GO" id="GO:0008241">
    <property type="term" value="F:peptidyl-dipeptidase activity"/>
    <property type="evidence" value="ECO:0007669"/>
    <property type="project" value="InterPro"/>
</dbReference>
<keyword evidence="6" id="KW-0862">Zinc</keyword>
<dbReference type="PROSITE" id="PS52011">
    <property type="entry name" value="PEPTIDASE_M2"/>
    <property type="match status" value="1"/>
</dbReference>
<dbReference type="EC" id="3.4.-.-" evidence="6"/>
<dbReference type="Proteomes" id="UP001497382">
    <property type="component" value="Unassembled WGS sequence"/>
</dbReference>
<keyword evidence="6" id="KW-0121">Carboxypeptidase</keyword>
<dbReference type="PRINTS" id="PR00791">
    <property type="entry name" value="PEPDIPTASEA"/>
</dbReference>
<gene>
    <name evidence="7" type="ORF">LARSCL_LOCUS2708</name>
</gene>
<dbReference type="Pfam" id="PF01401">
    <property type="entry name" value="Peptidase_M2"/>
    <property type="match status" value="1"/>
</dbReference>
<keyword evidence="6" id="KW-0482">Metalloprotease</keyword>
<keyword evidence="2" id="KW-0732">Signal</keyword>
<proteinExistence type="inferred from homology"/>
<evidence type="ECO:0000256" key="1">
    <source>
        <dbReference type="ARBA" id="ARBA00008139"/>
    </source>
</evidence>
<keyword evidence="6" id="KW-0479">Metal-binding</keyword>
<keyword evidence="3" id="KW-1015">Disulfide bond</keyword>
<dbReference type="GO" id="GO:0008237">
    <property type="term" value="F:metallopeptidase activity"/>
    <property type="evidence" value="ECO:0007669"/>
    <property type="project" value="UniProtKB-KW"/>
</dbReference>
<dbReference type="AlphaFoldDB" id="A0AAV1Z5W4"/>
<reference evidence="7 8" key="1">
    <citation type="submission" date="2024-04" db="EMBL/GenBank/DDBJ databases">
        <authorList>
            <person name="Rising A."/>
            <person name="Reimegard J."/>
            <person name="Sonavane S."/>
            <person name="Akerstrom W."/>
            <person name="Nylinder S."/>
            <person name="Hedman E."/>
            <person name="Kallberg Y."/>
        </authorList>
    </citation>
    <scope>NUCLEOTIDE SEQUENCE [LARGE SCALE GENOMIC DNA]</scope>
</reference>
<keyword evidence="6" id="KW-0645">Protease</keyword>
<keyword evidence="8" id="KW-1185">Reference proteome</keyword>
<dbReference type="InterPro" id="IPR001548">
    <property type="entry name" value="Peptidase_M2"/>
</dbReference>
<comment type="similarity">
    <text evidence="1 5 6">Belongs to the peptidase M2 family.</text>
</comment>
<evidence type="ECO:0000256" key="3">
    <source>
        <dbReference type="ARBA" id="ARBA00023157"/>
    </source>
</evidence>
<evidence type="ECO:0000313" key="7">
    <source>
        <dbReference type="EMBL" id="CAL1265735.1"/>
    </source>
</evidence>
<protein>
    <recommendedName>
        <fullName evidence="6">Angiotensin-converting enzyme</fullName>
        <ecNumber evidence="6">3.4.-.-</ecNumber>
    </recommendedName>
</protein>
<comment type="cofactor">
    <cofactor evidence="6">
        <name>Zn(2+)</name>
        <dbReference type="ChEBI" id="CHEBI:29105"/>
    </cofactor>
    <text evidence="6">Binds 1 zinc ion per subunit.</text>
</comment>
<comment type="caution">
    <text evidence="5">Lacks conserved residue(s) required for the propagation of feature annotation.</text>
</comment>
<evidence type="ECO:0000256" key="6">
    <source>
        <dbReference type="RuleBase" id="RU361144"/>
    </source>
</evidence>
<dbReference type="PANTHER" id="PTHR10514:SF27">
    <property type="entry name" value="ANGIOTENSIN-CONVERTING ENZYME"/>
    <property type="match status" value="1"/>
</dbReference>
<dbReference type="GO" id="GO:0004180">
    <property type="term" value="F:carboxypeptidase activity"/>
    <property type="evidence" value="ECO:0007669"/>
    <property type="project" value="UniProtKB-KW"/>
</dbReference>
<sequence length="214" mass="24743">MPRKCRVRTYPTQSNLCKLECFLKEHRLRLNFRGQKTIVKSASTVVDPVKLSVTPNQQKLIYSFGCFFCAKNDINTLMKTALDKIAFVPFSYLIDSWRWKVFDGTISKDKLNTKWWELRLKYQGLCPAVKRTEDDLDAVAKYHVAADVPYVSDMLSLGGSVHWNKAMSIMTQGKTDKIDVRPMIEYFAPLLKWLKEQNKNETMGWTSSDPMICP</sequence>
<keyword evidence="4 6" id="KW-0325">Glycoprotein</keyword>
<organism evidence="7 8">
    <name type="scientific">Larinioides sclopetarius</name>
    <dbReference type="NCBI Taxonomy" id="280406"/>
    <lineage>
        <taxon>Eukaryota</taxon>
        <taxon>Metazoa</taxon>
        <taxon>Ecdysozoa</taxon>
        <taxon>Arthropoda</taxon>
        <taxon>Chelicerata</taxon>
        <taxon>Arachnida</taxon>
        <taxon>Araneae</taxon>
        <taxon>Araneomorphae</taxon>
        <taxon>Entelegynae</taxon>
        <taxon>Araneoidea</taxon>
        <taxon>Araneidae</taxon>
        <taxon>Larinioides</taxon>
    </lineage>
</organism>
<evidence type="ECO:0000256" key="4">
    <source>
        <dbReference type="ARBA" id="ARBA00023180"/>
    </source>
</evidence>
<dbReference type="EMBL" id="CAXIEN010000019">
    <property type="protein sequence ID" value="CAL1265735.1"/>
    <property type="molecule type" value="Genomic_DNA"/>
</dbReference>
<evidence type="ECO:0000256" key="2">
    <source>
        <dbReference type="ARBA" id="ARBA00022729"/>
    </source>
</evidence>
<dbReference type="GO" id="GO:0016020">
    <property type="term" value="C:membrane"/>
    <property type="evidence" value="ECO:0007669"/>
    <property type="project" value="InterPro"/>
</dbReference>
<dbReference type="SUPFAM" id="SSF55486">
    <property type="entry name" value="Metalloproteases ('zincins'), catalytic domain"/>
    <property type="match status" value="1"/>
</dbReference>
<evidence type="ECO:0000313" key="8">
    <source>
        <dbReference type="Proteomes" id="UP001497382"/>
    </source>
</evidence>
<keyword evidence="6" id="KW-0378">Hydrolase</keyword>
<name>A0AAV1Z5W4_9ARAC</name>
<evidence type="ECO:0000256" key="5">
    <source>
        <dbReference type="PROSITE-ProRule" id="PRU01355"/>
    </source>
</evidence>
<dbReference type="GO" id="GO:0006508">
    <property type="term" value="P:proteolysis"/>
    <property type="evidence" value="ECO:0007669"/>
    <property type="project" value="UniProtKB-KW"/>
</dbReference>